<evidence type="ECO:0000313" key="5">
    <source>
        <dbReference type="Proteomes" id="UP001611162"/>
    </source>
</evidence>
<feature type="domain" description="Phosphatidic acid phosphatase type 2/haloperoxidase" evidence="3">
    <location>
        <begin position="87"/>
        <end position="198"/>
    </location>
</feature>
<dbReference type="EMBL" id="JBIRRB010000010">
    <property type="protein sequence ID" value="MFI0913913.1"/>
    <property type="molecule type" value="Genomic_DNA"/>
</dbReference>
<keyword evidence="2" id="KW-1133">Transmembrane helix</keyword>
<feature type="compositionally biased region" description="Gly residues" evidence="1">
    <location>
        <begin position="353"/>
        <end position="371"/>
    </location>
</feature>
<comment type="caution">
    <text evidence="4">The sequence shown here is derived from an EMBL/GenBank/DDBJ whole genome shotgun (WGS) entry which is preliminary data.</text>
</comment>
<feature type="compositionally biased region" description="Low complexity" evidence="1">
    <location>
        <begin position="295"/>
        <end position="328"/>
    </location>
</feature>
<dbReference type="PANTHER" id="PTHR14969:SF13">
    <property type="entry name" value="AT30094P"/>
    <property type="match status" value="1"/>
</dbReference>
<dbReference type="Gene3D" id="1.20.144.10">
    <property type="entry name" value="Phosphatidic acid phosphatase type 2/haloperoxidase"/>
    <property type="match status" value="2"/>
</dbReference>
<dbReference type="PANTHER" id="PTHR14969">
    <property type="entry name" value="SPHINGOSINE-1-PHOSPHATE PHOSPHOHYDROLASE"/>
    <property type="match status" value="1"/>
</dbReference>
<organism evidence="4 5">
    <name type="scientific">Streptomyces abikoensis</name>
    <dbReference type="NCBI Taxonomy" id="97398"/>
    <lineage>
        <taxon>Bacteria</taxon>
        <taxon>Bacillati</taxon>
        <taxon>Actinomycetota</taxon>
        <taxon>Actinomycetes</taxon>
        <taxon>Kitasatosporales</taxon>
        <taxon>Streptomycetaceae</taxon>
        <taxon>Streptomyces</taxon>
    </lineage>
</organism>
<protein>
    <submittedName>
        <fullName evidence="4">Phosphatase PAP2 family protein</fullName>
    </submittedName>
</protein>
<feature type="transmembrane region" description="Helical" evidence="2">
    <location>
        <begin position="57"/>
        <end position="80"/>
    </location>
</feature>
<dbReference type="RefSeq" id="WP_397614060.1">
    <property type="nucleotide sequence ID" value="NZ_JBIRRB010000010.1"/>
</dbReference>
<evidence type="ECO:0000256" key="1">
    <source>
        <dbReference type="SAM" id="MobiDB-lite"/>
    </source>
</evidence>
<dbReference type="SMART" id="SM00014">
    <property type="entry name" value="acidPPc"/>
    <property type="match status" value="1"/>
</dbReference>
<accession>A0ABW7TDJ6</accession>
<dbReference type="InterPro" id="IPR000326">
    <property type="entry name" value="PAP2/HPO"/>
</dbReference>
<evidence type="ECO:0000313" key="4">
    <source>
        <dbReference type="EMBL" id="MFI0913913.1"/>
    </source>
</evidence>
<keyword evidence="5" id="KW-1185">Reference proteome</keyword>
<feature type="compositionally biased region" description="Basic and acidic residues" evidence="1">
    <location>
        <begin position="236"/>
        <end position="261"/>
    </location>
</feature>
<proteinExistence type="predicted"/>
<sequence length="406" mass="42942">MPYVRHWLRNSILLFAAAIVLGLVAAHTTLIQPHDLSLDRTIQTNLRTSWLNHAMELVSYCASPVAGVLILAAWSGWLLFVRRRPTAAVSTFLVVAVGWNSTQIAKAIVARERPPRQFSLDPEIGSNSFPSGHTAFTVAAVVAAYFLLRETRHRRTVLVGGVLAVLLVAFSRMYIGAHYPTDTFGSVLIAGSAILFVTGVWHAWLLPRLDTLPLVGPLLARFGLAEERAALAPAVDDGHGGDGHEGHDGHDSHGGHPEHGHYGGYAQQAQQAPHAQQPQHNPYVQHDAYGGQGQYGQPPAQGQYGQQGAYAPYGYGQQQPEQNNQYGAYGQYNGHAGQGGQYDGGGHAGQGGGYGGQYDGHAGQGGGYGGHDGGHGGHPGERPDGPSGGGRRGAGGNPSSGGRHRR</sequence>
<feature type="transmembrane region" description="Helical" evidence="2">
    <location>
        <begin position="157"/>
        <end position="175"/>
    </location>
</feature>
<reference evidence="4 5" key="1">
    <citation type="submission" date="2024-10" db="EMBL/GenBank/DDBJ databases">
        <title>The Natural Products Discovery Center: Release of the First 8490 Sequenced Strains for Exploring Actinobacteria Biosynthetic Diversity.</title>
        <authorList>
            <person name="Kalkreuter E."/>
            <person name="Kautsar S.A."/>
            <person name="Yang D."/>
            <person name="Bader C.D."/>
            <person name="Teijaro C.N."/>
            <person name="Fluegel L."/>
            <person name="Davis C.M."/>
            <person name="Simpson J.R."/>
            <person name="Lauterbach L."/>
            <person name="Steele A.D."/>
            <person name="Gui C."/>
            <person name="Meng S."/>
            <person name="Li G."/>
            <person name="Viehrig K."/>
            <person name="Ye F."/>
            <person name="Su P."/>
            <person name="Kiefer A.F."/>
            <person name="Nichols A."/>
            <person name="Cepeda A.J."/>
            <person name="Yan W."/>
            <person name="Fan B."/>
            <person name="Jiang Y."/>
            <person name="Adhikari A."/>
            <person name="Zheng C.-J."/>
            <person name="Schuster L."/>
            <person name="Cowan T.M."/>
            <person name="Smanski M.J."/>
            <person name="Chevrette M.G."/>
            <person name="De Carvalho L.P.S."/>
            <person name="Shen B."/>
        </authorList>
    </citation>
    <scope>NUCLEOTIDE SEQUENCE [LARGE SCALE GENOMIC DNA]</scope>
    <source>
        <strain evidence="4 5">NPDC020979</strain>
    </source>
</reference>
<dbReference type="Proteomes" id="UP001611162">
    <property type="component" value="Unassembled WGS sequence"/>
</dbReference>
<feature type="compositionally biased region" description="Gly residues" evidence="1">
    <location>
        <begin position="386"/>
        <end position="399"/>
    </location>
</feature>
<keyword evidence="2" id="KW-0812">Transmembrane</keyword>
<evidence type="ECO:0000256" key="2">
    <source>
        <dbReference type="SAM" id="Phobius"/>
    </source>
</evidence>
<feature type="region of interest" description="Disordered" evidence="1">
    <location>
        <begin position="353"/>
        <end position="406"/>
    </location>
</feature>
<dbReference type="Pfam" id="PF01569">
    <property type="entry name" value="PAP2"/>
    <property type="match status" value="1"/>
</dbReference>
<keyword evidence="2" id="KW-0472">Membrane</keyword>
<dbReference type="InterPro" id="IPR036938">
    <property type="entry name" value="PAP2/HPO_sf"/>
</dbReference>
<feature type="compositionally biased region" description="Basic and acidic residues" evidence="1">
    <location>
        <begin position="372"/>
        <end position="384"/>
    </location>
</feature>
<feature type="region of interest" description="Disordered" evidence="1">
    <location>
        <begin position="234"/>
        <end position="332"/>
    </location>
</feature>
<dbReference type="SUPFAM" id="SSF48317">
    <property type="entry name" value="Acid phosphatase/Vanadium-dependent haloperoxidase"/>
    <property type="match status" value="1"/>
</dbReference>
<feature type="compositionally biased region" description="Low complexity" evidence="1">
    <location>
        <begin position="264"/>
        <end position="283"/>
    </location>
</feature>
<feature type="transmembrane region" description="Helical" evidence="2">
    <location>
        <begin position="129"/>
        <end position="148"/>
    </location>
</feature>
<dbReference type="CDD" id="cd03392">
    <property type="entry name" value="PAP2_like_2"/>
    <property type="match status" value="1"/>
</dbReference>
<gene>
    <name evidence="4" type="ORF">ACH4TF_26200</name>
</gene>
<feature type="transmembrane region" description="Helical" evidence="2">
    <location>
        <begin position="187"/>
        <end position="206"/>
    </location>
</feature>
<name>A0ABW7TDJ6_9ACTN</name>
<feature type="transmembrane region" description="Helical" evidence="2">
    <location>
        <begin position="87"/>
        <end position="109"/>
    </location>
</feature>
<evidence type="ECO:0000259" key="3">
    <source>
        <dbReference type="SMART" id="SM00014"/>
    </source>
</evidence>